<dbReference type="PANTHER" id="PTHR30537">
    <property type="entry name" value="HTH-TYPE TRANSCRIPTIONAL REGULATOR"/>
    <property type="match status" value="1"/>
</dbReference>
<evidence type="ECO:0000259" key="5">
    <source>
        <dbReference type="PROSITE" id="PS50931"/>
    </source>
</evidence>
<dbReference type="InterPro" id="IPR058163">
    <property type="entry name" value="LysR-type_TF_proteobact-type"/>
</dbReference>
<dbReference type="InterPro" id="IPR005119">
    <property type="entry name" value="LysR_subst-bd"/>
</dbReference>
<name>A0ABV7KY40_9PROT</name>
<gene>
    <name evidence="6" type="ORF">ACFOGJ_07590</name>
</gene>
<evidence type="ECO:0000313" key="7">
    <source>
        <dbReference type="Proteomes" id="UP001595528"/>
    </source>
</evidence>
<dbReference type="InterPro" id="IPR000847">
    <property type="entry name" value="LysR_HTH_N"/>
</dbReference>
<comment type="caution">
    <text evidence="6">The sequence shown here is derived from an EMBL/GenBank/DDBJ whole genome shotgun (WGS) entry which is preliminary data.</text>
</comment>
<proteinExistence type="inferred from homology"/>
<evidence type="ECO:0000256" key="3">
    <source>
        <dbReference type="ARBA" id="ARBA00023125"/>
    </source>
</evidence>
<evidence type="ECO:0000256" key="1">
    <source>
        <dbReference type="ARBA" id="ARBA00009437"/>
    </source>
</evidence>
<dbReference type="Gene3D" id="3.40.190.290">
    <property type="match status" value="1"/>
</dbReference>
<reference evidence="7" key="1">
    <citation type="journal article" date="2019" name="Int. J. Syst. Evol. Microbiol.">
        <title>The Global Catalogue of Microorganisms (GCM) 10K type strain sequencing project: providing services to taxonomists for standard genome sequencing and annotation.</title>
        <authorList>
            <consortium name="The Broad Institute Genomics Platform"/>
            <consortium name="The Broad Institute Genome Sequencing Center for Infectious Disease"/>
            <person name="Wu L."/>
            <person name="Ma J."/>
        </authorList>
    </citation>
    <scope>NUCLEOTIDE SEQUENCE [LARGE SCALE GENOMIC DNA]</scope>
    <source>
        <strain evidence="7">KCTC 42964</strain>
    </source>
</reference>
<dbReference type="InterPro" id="IPR036390">
    <property type="entry name" value="WH_DNA-bd_sf"/>
</dbReference>
<dbReference type="Gene3D" id="1.10.10.10">
    <property type="entry name" value="Winged helix-like DNA-binding domain superfamily/Winged helix DNA-binding domain"/>
    <property type="match status" value="1"/>
</dbReference>
<accession>A0ABV7KY40</accession>
<organism evidence="6 7">
    <name type="scientific">Marinibaculum pumilum</name>
    <dbReference type="NCBI Taxonomy" id="1766165"/>
    <lineage>
        <taxon>Bacteria</taxon>
        <taxon>Pseudomonadati</taxon>
        <taxon>Pseudomonadota</taxon>
        <taxon>Alphaproteobacteria</taxon>
        <taxon>Rhodospirillales</taxon>
        <taxon>Rhodospirillaceae</taxon>
        <taxon>Marinibaculum</taxon>
    </lineage>
</organism>
<feature type="domain" description="HTH lysR-type" evidence="5">
    <location>
        <begin position="1"/>
        <end position="59"/>
    </location>
</feature>
<sequence>MDLIDGFIALTRAVDCGSFSAAARELGVRPSSVSRLVAALEVEYGTQLLRRSTRRLSLTENGHACYERAQRVLAELGEMRSLLAEGQASAPRGLLRVNVPVAFGHRHVAPHLPPFLARYPDLRIDLDLTDHTVDLVEAGVDVAIRIGALQDSALLARRLADQRRQVVASPAYLDRAPPLEAPDDLGRHDCLAFHLQPGDSWLLSGADGQLREVAVRHRLRANNSDALLAAAIGGLGVALLPTWLINEALADGRLTRLLPTFEGRFSRQEQGIYGVFRPSPYLTPKVRLFLDHLAACYGRPPYWERRDDADRSA</sequence>
<dbReference type="Pfam" id="PF00126">
    <property type="entry name" value="HTH_1"/>
    <property type="match status" value="1"/>
</dbReference>
<keyword evidence="7" id="KW-1185">Reference proteome</keyword>
<dbReference type="Pfam" id="PF03466">
    <property type="entry name" value="LysR_substrate"/>
    <property type="match status" value="1"/>
</dbReference>
<keyword evidence="4" id="KW-0804">Transcription</keyword>
<dbReference type="EMBL" id="JBHRTR010000019">
    <property type="protein sequence ID" value="MFC3227085.1"/>
    <property type="molecule type" value="Genomic_DNA"/>
</dbReference>
<evidence type="ECO:0000313" key="6">
    <source>
        <dbReference type="EMBL" id="MFC3227085.1"/>
    </source>
</evidence>
<keyword evidence="2" id="KW-0805">Transcription regulation</keyword>
<dbReference type="SUPFAM" id="SSF46785">
    <property type="entry name" value="Winged helix' DNA-binding domain"/>
    <property type="match status" value="1"/>
</dbReference>
<comment type="similarity">
    <text evidence="1">Belongs to the LysR transcriptional regulatory family.</text>
</comment>
<evidence type="ECO:0000256" key="4">
    <source>
        <dbReference type="ARBA" id="ARBA00023163"/>
    </source>
</evidence>
<dbReference type="RefSeq" id="WP_379899246.1">
    <property type="nucleotide sequence ID" value="NZ_JBHRTR010000019.1"/>
</dbReference>
<evidence type="ECO:0000256" key="2">
    <source>
        <dbReference type="ARBA" id="ARBA00023015"/>
    </source>
</evidence>
<dbReference type="InterPro" id="IPR036388">
    <property type="entry name" value="WH-like_DNA-bd_sf"/>
</dbReference>
<dbReference type="SUPFAM" id="SSF53850">
    <property type="entry name" value="Periplasmic binding protein-like II"/>
    <property type="match status" value="1"/>
</dbReference>
<dbReference type="PANTHER" id="PTHR30537:SF5">
    <property type="entry name" value="HTH-TYPE TRANSCRIPTIONAL ACTIVATOR TTDR-RELATED"/>
    <property type="match status" value="1"/>
</dbReference>
<dbReference type="CDD" id="cd08422">
    <property type="entry name" value="PBP2_CrgA_like"/>
    <property type="match status" value="1"/>
</dbReference>
<keyword evidence="3" id="KW-0238">DNA-binding</keyword>
<dbReference type="PROSITE" id="PS50931">
    <property type="entry name" value="HTH_LYSR"/>
    <property type="match status" value="1"/>
</dbReference>
<dbReference type="Proteomes" id="UP001595528">
    <property type="component" value="Unassembled WGS sequence"/>
</dbReference>
<protein>
    <submittedName>
        <fullName evidence="6">LysR family transcriptional regulator</fullName>
    </submittedName>
</protein>